<protein>
    <submittedName>
        <fullName evidence="1">Transmembrane transport protein MmpL11</fullName>
    </submittedName>
</protein>
<dbReference type="EMBL" id="CSUW01000016">
    <property type="protein sequence ID" value="CPT67472.1"/>
    <property type="molecule type" value="Genomic_DNA"/>
</dbReference>
<dbReference type="AlphaFoldDB" id="A0AB33T8U6"/>
<sequence>MNYEEPDYGESLRSAARLQQLAPDAVLVDDFATPPHQGKPRTLERRLSAVLDAFASDPEWVLNRAASGRVNLGELGGIEAGVRQMIRVGPLEVQEIALPAGGSIRVPTAAESLRIKAWLIVRRNQVRDFLDVAALSGEFGIGWSATTLRGIDAYYYAGKSGQDRVASQVVRQLSDPRPTDFHAKLPASAPWTDWDHGVLQCQALADAMLSLDGPQRDRSPLELGFRNLSITPGDPVEAWGVEGILTAIDRGSLYYWHKIVDAVRTDPNGTVAQDLSQAVEIAEDHGIVALMRRLLKA</sequence>
<comment type="caution">
    <text evidence="1">The sequence shown here is derived from an EMBL/GenBank/DDBJ whole genome shotgun (WGS) entry which is preliminary data.</text>
</comment>
<organism evidence="1 2">
    <name type="scientific">Mycobacteroides abscessus</name>
    <dbReference type="NCBI Taxonomy" id="36809"/>
    <lineage>
        <taxon>Bacteria</taxon>
        <taxon>Bacillati</taxon>
        <taxon>Actinomycetota</taxon>
        <taxon>Actinomycetes</taxon>
        <taxon>Mycobacteriales</taxon>
        <taxon>Mycobacteriaceae</taxon>
        <taxon>Mycobacteroides</taxon>
    </lineage>
</organism>
<accession>A0AB33T8U6</accession>
<evidence type="ECO:0000313" key="2">
    <source>
        <dbReference type="Proteomes" id="UP000038487"/>
    </source>
</evidence>
<reference evidence="1 2" key="1">
    <citation type="submission" date="2015-03" db="EMBL/GenBank/DDBJ databases">
        <authorList>
            <consortium name="Pathogen Informatics"/>
            <person name="Murphy D."/>
        </authorList>
    </citation>
    <scope>NUCLEOTIDE SEQUENCE [LARGE SCALE GENOMIC DNA]</scope>
    <source>
        <strain evidence="1 2">PAP036</strain>
    </source>
</reference>
<gene>
    <name evidence="1" type="primary">mmpL11</name>
    <name evidence="1" type="ORF">ERS075527_05151</name>
</gene>
<evidence type="ECO:0000313" key="1">
    <source>
        <dbReference type="EMBL" id="CPT67472.1"/>
    </source>
</evidence>
<keyword evidence="1" id="KW-0812">Transmembrane</keyword>
<name>A0AB33T8U6_9MYCO</name>
<keyword evidence="1" id="KW-0472">Membrane</keyword>
<dbReference type="Proteomes" id="UP000038487">
    <property type="component" value="Unassembled WGS sequence"/>
</dbReference>
<dbReference type="RefSeq" id="WP_005088181.1">
    <property type="nucleotide sequence ID" value="NZ_CSUW01000016.1"/>
</dbReference>
<proteinExistence type="predicted"/>